<dbReference type="InterPro" id="IPR036249">
    <property type="entry name" value="Thioredoxin-like_sf"/>
</dbReference>
<dbReference type="PANTHER" id="PTHR44051:SF8">
    <property type="entry name" value="GLUTATHIONE S-TRANSFERASE GSTA"/>
    <property type="match status" value="1"/>
</dbReference>
<reference evidence="2 3" key="1">
    <citation type="submission" date="2020-10" db="EMBL/GenBank/DDBJ databases">
        <title>Connecting structure to function with the recovery of over 1000 high-quality activated sludge metagenome-assembled genomes encoding full-length rRNA genes using long-read sequencing.</title>
        <authorList>
            <person name="Singleton C.M."/>
            <person name="Petriglieri F."/>
            <person name="Kristensen J.M."/>
            <person name="Kirkegaard R.H."/>
            <person name="Michaelsen T.Y."/>
            <person name="Andersen M.H."/>
            <person name="Karst S.M."/>
            <person name="Dueholm M.S."/>
            <person name="Nielsen P.H."/>
            <person name="Albertsen M."/>
        </authorList>
    </citation>
    <scope>NUCLEOTIDE SEQUENCE [LARGE SCALE GENOMIC DNA]</scope>
    <source>
        <strain evidence="2">Fred_18-Q3-R57-64_BAT3C.720</strain>
    </source>
</reference>
<gene>
    <name evidence="2" type="ORF">IPK02_05845</name>
</gene>
<dbReference type="SFLD" id="SFLDS00019">
    <property type="entry name" value="Glutathione_Transferase_(cytos"/>
    <property type="match status" value="1"/>
</dbReference>
<evidence type="ECO:0000259" key="1">
    <source>
        <dbReference type="PROSITE" id="PS50404"/>
    </source>
</evidence>
<dbReference type="InterPro" id="IPR036282">
    <property type="entry name" value="Glutathione-S-Trfase_C_sf"/>
</dbReference>
<accession>A0A935W438</accession>
<comment type="caution">
    <text evidence="2">The sequence shown here is derived from an EMBL/GenBank/DDBJ whole genome shotgun (WGS) entry which is preliminary data.</text>
</comment>
<proteinExistence type="predicted"/>
<dbReference type="Gene3D" id="1.20.1050.10">
    <property type="match status" value="1"/>
</dbReference>
<dbReference type="Gene3D" id="3.40.30.10">
    <property type="entry name" value="Glutaredoxin"/>
    <property type="match status" value="1"/>
</dbReference>
<dbReference type="SUPFAM" id="SSF52833">
    <property type="entry name" value="Thioredoxin-like"/>
    <property type="match status" value="1"/>
</dbReference>
<evidence type="ECO:0000313" key="3">
    <source>
        <dbReference type="Proteomes" id="UP000706151"/>
    </source>
</evidence>
<dbReference type="PANTHER" id="PTHR44051">
    <property type="entry name" value="GLUTATHIONE S-TRANSFERASE-RELATED"/>
    <property type="match status" value="1"/>
</dbReference>
<dbReference type="SUPFAM" id="SSF47616">
    <property type="entry name" value="GST C-terminal domain-like"/>
    <property type="match status" value="1"/>
</dbReference>
<dbReference type="Pfam" id="PF13417">
    <property type="entry name" value="GST_N_3"/>
    <property type="match status" value="1"/>
</dbReference>
<dbReference type="PROSITE" id="PS50404">
    <property type="entry name" value="GST_NTER"/>
    <property type="match status" value="1"/>
</dbReference>
<feature type="domain" description="GST N-terminal" evidence="1">
    <location>
        <begin position="1"/>
        <end position="82"/>
    </location>
</feature>
<protein>
    <submittedName>
        <fullName evidence="2">Glutathione S-transferase family protein</fullName>
    </submittedName>
</protein>
<dbReference type="AlphaFoldDB" id="A0A935W438"/>
<dbReference type="InterPro" id="IPR040079">
    <property type="entry name" value="Glutathione_S-Trfase"/>
</dbReference>
<dbReference type="EMBL" id="JADJOT010000006">
    <property type="protein sequence ID" value="MBK7953518.1"/>
    <property type="molecule type" value="Genomic_DNA"/>
</dbReference>
<sequence>MPIDFYYGSGSPYAWRVWLTLEHKRLPYTLKMVSFSEGDLQKAEFLALNPRHKVPVIVDGEFSLFESAAIVDYLEEAYPERPVLPCSVQQRAVARRMIREADQYLAAALEILVDEILFTAEEKRDESRLQRGRDAMLAELGRFESLLTGDWFTEDVGAVDYTVYPLIALVIRIEKRIPSLGIEAALGRRLRDWLGQMEALPYFPTTYPPHWKG</sequence>
<organism evidence="2 3">
    <name type="scientific">Candidatus Accumulibacter affinis</name>
    <dbReference type="NCBI Taxonomy" id="2954384"/>
    <lineage>
        <taxon>Bacteria</taxon>
        <taxon>Pseudomonadati</taxon>
        <taxon>Pseudomonadota</taxon>
        <taxon>Betaproteobacteria</taxon>
        <taxon>Candidatus Accumulibacter</taxon>
    </lineage>
</organism>
<name>A0A935W438_9PROT</name>
<dbReference type="Proteomes" id="UP000706151">
    <property type="component" value="Unassembled WGS sequence"/>
</dbReference>
<evidence type="ECO:0000313" key="2">
    <source>
        <dbReference type="EMBL" id="MBK7953518.1"/>
    </source>
</evidence>
<dbReference type="SFLD" id="SFLDG00358">
    <property type="entry name" value="Main_(cytGST)"/>
    <property type="match status" value="1"/>
</dbReference>
<dbReference type="InterPro" id="IPR004045">
    <property type="entry name" value="Glutathione_S-Trfase_N"/>
</dbReference>